<evidence type="ECO:0000313" key="4">
    <source>
        <dbReference type="Proteomes" id="UP000005384"/>
    </source>
</evidence>
<dbReference type="InterPro" id="IPR036634">
    <property type="entry name" value="PRD_sf"/>
</dbReference>
<dbReference type="InterPro" id="IPR011608">
    <property type="entry name" value="PRD"/>
</dbReference>
<dbReference type="PANTHER" id="PTHR30185:SF15">
    <property type="entry name" value="CRYPTIC BETA-GLUCOSIDE BGL OPERON ANTITERMINATOR"/>
    <property type="match status" value="1"/>
</dbReference>
<dbReference type="OrthoDB" id="9813552at2"/>
<dbReference type="InterPro" id="IPR036650">
    <property type="entry name" value="CAT_RNA-bd_dom_sf"/>
</dbReference>
<dbReference type="Gene3D" id="2.30.24.10">
    <property type="entry name" value="CAT RNA-binding domain"/>
    <property type="match status" value="1"/>
</dbReference>
<name>G5ING4_9FIRM</name>
<dbReference type="PANTHER" id="PTHR30185">
    <property type="entry name" value="CRYPTIC BETA-GLUCOSIDE BGL OPERON ANTITERMINATOR"/>
    <property type="match status" value="1"/>
</dbReference>
<gene>
    <name evidence="3" type="ORF">HMPREF9473_05042</name>
</gene>
<dbReference type="GO" id="GO:0006355">
    <property type="term" value="P:regulation of DNA-templated transcription"/>
    <property type="evidence" value="ECO:0007669"/>
    <property type="project" value="InterPro"/>
</dbReference>
<dbReference type="NCBIfam" id="NF046042">
    <property type="entry name" value="LicT"/>
    <property type="match status" value="1"/>
</dbReference>
<dbReference type="SMART" id="SM01061">
    <property type="entry name" value="CAT_RBD"/>
    <property type="match status" value="1"/>
</dbReference>
<dbReference type="Proteomes" id="UP000005384">
    <property type="component" value="Unassembled WGS sequence"/>
</dbReference>
<dbReference type="PATRIC" id="fig|742737.3.peg.5034"/>
<evidence type="ECO:0000256" key="1">
    <source>
        <dbReference type="ARBA" id="ARBA00022737"/>
    </source>
</evidence>
<dbReference type="AlphaFoldDB" id="G5ING4"/>
<feature type="domain" description="PRD" evidence="2">
    <location>
        <begin position="65"/>
        <end position="170"/>
    </location>
</feature>
<dbReference type="SUPFAM" id="SSF50151">
    <property type="entry name" value="SacY-like RNA-binding domain"/>
    <property type="match status" value="1"/>
</dbReference>
<dbReference type="SUPFAM" id="SSF63520">
    <property type="entry name" value="PTS-regulatory domain, PRD"/>
    <property type="match status" value="2"/>
</dbReference>
<evidence type="ECO:0000259" key="2">
    <source>
        <dbReference type="PROSITE" id="PS51372"/>
    </source>
</evidence>
<dbReference type="InterPro" id="IPR004341">
    <property type="entry name" value="CAT_RNA-bd_dom"/>
</dbReference>
<dbReference type="GO" id="GO:0003723">
    <property type="term" value="F:RNA binding"/>
    <property type="evidence" value="ECO:0007669"/>
    <property type="project" value="InterPro"/>
</dbReference>
<protein>
    <recommendedName>
        <fullName evidence="2">PRD domain-containing protein</fullName>
    </recommendedName>
</protein>
<dbReference type="PROSITE" id="PS51372">
    <property type="entry name" value="PRD_2"/>
    <property type="match status" value="2"/>
</dbReference>
<dbReference type="Gene3D" id="1.10.1790.10">
    <property type="entry name" value="PRD domain"/>
    <property type="match status" value="2"/>
</dbReference>
<accession>G5ING4</accession>
<dbReference type="RefSeq" id="WP_006783030.1">
    <property type="nucleotide sequence ID" value="NZ_CP040506.1"/>
</dbReference>
<evidence type="ECO:0000313" key="3">
    <source>
        <dbReference type="EMBL" id="EHI57135.1"/>
    </source>
</evidence>
<dbReference type="InterPro" id="IPR050661">
    <property type="entry name" value="BglG_antiterminators"/>
</dbReference>
<dbReference type="EMBL" id="ADLN01000127">
    <property type="protein sequence ID" value="EHI57135.1"/>
    <property type="molecule type" value="Genomic_DNA"/>
</dbReference>
<dbReference type="Pfam" id="PF00874">
    <property type="entry name" value="PRD"/>
    <property type="match status" value="2"/>
</dbReference>
<reference evidence="3 4" key="1">
    <citation type="submission" date="2011-08" db="EMBL/GenBank/DDBJ databases">
        <title>The Genome Sequence of Clostridium hathewayi WAL-18680.</title>
        <authorList>
            <consortium name="The Broad Institute Genome Sequencing Platform"/>
            <person name="Earl A."/>
            <person name="Ward D."/>
            <person name="Feldgarden M."/>
            <person name="Gevers D."/>
            <person name="Finegold S.M."/>
            <person name="Summanen P.H."/>
            <person name="Molitoris D.R."/>
            <person name="Song M."/>
            <person name="Daigneault M."/>
            <person name="Allen-Vercoe E."/>
            <person name="Young S.K."/>
            <person name="Zeng Q."/>
            <person name="Gargeya S."/>
            <person name="Fitzgerald M."/>
            <person name="Haas B."/>
            <person name="Abouelleil A."/>
            <person name="Alvarado L."/>
            <person name="Arachchi H.M."/>
            <person name="Berlin A."/>
            <person name="Brown A."/>
            <person name="Chapman S.B."/>
            <person name="Chen Z."/>
            <person name="Dunbar C."/>
            <person name="Freedman E."/>
            <person name="Gearin G."/>
            <person name="Gellesch M."/>
            <person name="Goldberg J."/>
            <person name="Griggs A."/>
            <person name="Gujja S."/>
            <person name="Heiman D."/>
            <person name="Howarth C."/>
            <person name="Larson L."/>
            <person name="Lui A."/>
            <person name="MacDonald P.J.P."/>
            <person name="Montmayeur A."/>
            <person name="Murphy C."/>
            <person name="Neiman D."/>
            <person name="Pearson M."/>
            <person name="Priest M."/>
            <person name="Roberts A."/>
            <person name="Saif S."/>
            <person name="Shea T."/>
            <person name="Shenoy N."/>
            <person name="Sisk P."/>
            <person name="Stolte C."/>
            <person name="Sykes S."/>
            <person name="Wortman J."/>
            <person name="Nusbaum C."/>
            <person name="Birren B."/>
        </authorList>
    </citation>
    <scope>NUCLEOTIDE SEQUENCE [LARGE SCALE GENOMIC DNA]</scope>
    <source>
        <strain evidence="3 4">WAL-18680</strain>
    </source>
</reference>
<dbReference type="Pfam" id="PF03123">
    <property type="entry name" value="CAT_RBD"/>
    <property type="match status" value="1"/>
</dbReference>
<dbReference type="HOGENOM" id="CLU_078802_0_0_9"/>
<organism evidence="3 4">
    <name type="scientific">Hungatella hathewayi WAL-18680</name>
    <dbReference type="NCBI Taxonomy" id="742737"/>
    <lineage>
        <taxon>Bacteria</taxon>
        <taxon>Bacillati</taxon>
        <taxon>Bacillota</taxon>
        <taxon>Clostridia</taxon>
        <taxon>Lachnospirales</taxon>
        <taxon>Lachnospiraceae</taxon>
        <taxon>Hungatella</taxon>
    </lineage>
</organism>
<keyword evidence="4" id="KW-1185">Reference proteome</keyword>
<proteinExistence type="predicted"/>
<feature type="domain" description="PRD" evidence="2">
    <location>
        <begin position="171"/>
        <end position="276"/>
    </location>
</feature>
<comment type="caution">
    <text evidence="3">The sequence shown here is derived from an EMBL/GenBank/DDBJ whole genome shotgun (WGS) entry which is preliminary data.</text>
</comment>
<sequence length="276" mass="32080">MEIIRIYNNNVIVTHDEDGQEMIAIGKGLAFTKKPGETVDTEKIEKLFTLKDKVVMGRLEQLVKDMPSIYLEICEEIVRMLEEKLDTKLNESIYLTLTDHISLSLERERDGIVCENPLLVDIKHFYKREFGLAKDAAVIIERKTGVAISEDEIGFITLHIVNASMDQQFHVTMEATRMIPDILAIVEDCFGNIMDEESLNYQRFVRHLQFFIRRVLDPADQPKDDSFFYKIGKKQFPEAYACVKKINRYVKERTGKDVTKDEQGYLIYHIMNVTMK</sequence>
<keyword evidence="1" id="KW-0677">Repeat</keyword>